<feature type="transmembrane region" description="Helical" evidence="12">
    <location>
        <begin position="83"/>
        <end position="105"/>
    </location>
</feature>
<evidence type="ECO:0000259" key="13">
    <source>
        <dbReference type="Pfam" id="PF02163"/>
    </source>
</evidence>
<dbReference type="PANTHER" id="PTHR39188:SF3">
    <property type="entry name" value="STAGE IV SPORULATION PROTEIN FB"/>
    <property type="match status" value="1"/>
</dbReference>
<dbReference type="EMBL" id="JAEOAH010000001">
    <property type="protein sequence ID" value="MBK3493429.1"/>
    <property type="molecule type" value="Genomic_DNA"/>
</dbReference>
<organism evidence="14 15">
    <name type="scientific">Viridibacillus soli</name>
    <dbReference type="NCBI Taxonomy" id="2798301"/>
    <lineage>
        <taxon>Bacteria</taxon>
        <taxon>Bacillati</taxon>
        <taxon>Bacillota</taxon>
        <taxon>Bacilli</taxon>
        <taxon>Bacillales</taxon>
        <taxon>Caryophanaceae</taxon>
        <taxon>Viridibacillus</taxon>
    </lineage>
</organism>
<dbReference type="InterPro" id="IPR008915">
    <property type="entry name" value="Peptidase_M50"/>
</dbReference>
<protein>
    <submittedName>
        <fullName evidence="14">Stage IV sporulation protein FB</fullName>
    </submittedName>
</protein>
<dbReference type="Proteomes" id="UP000618943">
    <property type="component" value="Unassembled WGS sequence"/>
</dbReference>
<keyword evidence="6" id="KW-0479">Metal-binding</keyword>
<evidence type="ECO:0000256" key="6">
    <source>
        <dbReference type="ARBA" id="ARBA00022723"/>
    </source>
</evidence>
<evidence type="ECO:0000256" key="8">
    <source>
        <dbReference type="ARBA" id="ARBA00022833"/>
    </source>
</evidence>
<comment type="subcellular location">
    <subcellularLocation>
        <location evidence="2">Membrane</location>
        <topology evidence="2">Multi-pass membrane protein</topology>
    </subcellularLocation>
</comment>
<comment type="similarity">
    <text evidence="3">Belongs to the peptidase M50B family.</text>
</comment>
<proteinExistence type="inferred from homology"/>
<comment type="cofactor">
    <cofactor evidence="1">
        <name>Zn(2+)</name>
        <dbReference type="ChEBI" id="CHEBI:29105"/>
    </cofactor>
</comment>
<evidence type="ECO:0000313" key="15">
    <source>
        <dbReference type="Proteomes" id="UP000618943"/>
    </source>
</evidence>
<keyword evidence="8" id="KW-0862">Zinc</keyword>
<keyword evidence="15" id="KW-1185">Reference proteome</keyword>
<reference evidence="14 15" key="1">
    <citation type="submission" date="2020-12" db="EMBL/GenBank/DDBJ databases">
        <title>YIM B01967 draft genome.</title>
        <authorList>
            <person name="Yan X."/>
        </authorList>
    </citation>
    <scope>NUCLEOTIDE SEQUENCE [LARGE SCALE GENOMIC DNA]</scope>
    <source>
        <strain evidence="14 15">YIM B01967</strain>
    </source>
</reference>
<evidence type="ECO:0000256" key="12">
    <source>
        <dbReference type="SAM" id="Phobius"/>
    </source>
</evidence>
<accession>A0ABS1H220</accession>
<gene>
    <name evidence="14" type="ORF">JFL43_00805</name>
</gene>
<evidence type="ECO:0000256" key="11">
    <source>
        <dbReference type="ARBA" id="ARBA00023136"/>
    </source>
</evidence>
<feature type="domain" description="Peptidase M50" evidence="13">
    <location>
        <begin position="111"/>
        <end position="162"/>
    </location>
</feature>
<evidence type="ECO:0000256" key="3">
    <source>
        <dbReference type="ARBA" id="ARBA00007931"/>
    </source>
</evidence>
<name>A0ABS1H220_9BACL</name>
<dbReference type="Pfam" id="PF02163">
    <property type="entry name" value="Peptidase_M50"/>
    <property type="match status" value="1"/>
</dbReference>
<feature type="transmembrane region" description="Helical" evidence="12">
    <location>
        <begin position="12"/>
        <end position="33"/>
    </location>
</feature>
<evidence type="ECO:0000256" key="10">
    <source>
        <dbReference type="ARBA" id="ARBA00023049"/>
    </source>
</evidence>
<dbReference type="RefSeq" id="WP_200747532.1">
    <property type="nucleotide sequence ID" value="NZ_JAEOAH010000001.1"/>
</dbReference>
<feature type="transmembrane region" description="Helical" evidence="12">
    <location>
        <begin position="151"/>
        <end position="171"/>
    </location>
</feature>
<evidence type="ECO:0000313" key="14">
    <source>
        <dbReference type="EMBL" id="MBK3493429.1"/>
    </source>
</evidence>
<evidence type="ECO:0000256" key="2">
    <source>
        <dbReference type="ARBA" id="ARBA00004141"/>
    </source>
</evidence>
<sequence>MSGKVRLLKFRIHPTMIPVMILLLMSGDVAYYAMIFGSLIWHECGHLIVAVKYKLIIEDCTIMPYGGEIRLSKTQRVRKKHKLVVAAAGPIATVFLLLLTLLMPGPIQTPLMYIQFFILSINLMPIWPLDGGRIIEILISGKQPLYEIHELFLQYSIITCLAVVLCCIFLLPRSVIVLFLFIFILFQNVMEWRYRKYTKAFEKYALNILT</sequence>
<keyword evidence="10" id="KW-0482">Metalloprotease</keyword>
<keyword evidence="11 12" id="KW-0472">Membrane</keyword>
<dbReference type="PANTHER" id="PTHR39188">
    <property type="entry name" value="MEMBRANE-ASSOCIATED ZINC METALLOPROTEASE M50B"/>
    <property type="match status" value="1"/>
</dbReference>
<evidence type="ECO:0000256" key="5">
    <source>
        <dbReference type="ARBA" id="ARBA00022692"/>
    </source>
</evidence>
<evidence type="ECO:0000256" key="4">
    <source>
        <dbReference type="ARBA" id="ARBA00022670"/>
    </source>
</evidence>
<comment type="caution">
    <text evidence="14">The sequence shown here is derived from an EMBL/GenBank/DDBJ whole genome shotgun (WGS) entry which is preliminary data.</text>
</comment>
<evidence type="ECO:0000256" key="9">
    <source>
        <dbReference type="ARBA" id="ARBA00022989"/>
    </source>
</evidence>
<evidence type="ECO:0000256" key="1">
    <source>
        <dbReference type="ARBA" id="ARBA00001947"/>
    </source>
</evidence>
<keyword evidence="9 12" id="KW-1133">Transmembrane helix</keyword>
<keyword evidence="4" id="KW-0645">Protease</keyword>
<evidence type="ECO:0000256" key="7">
    <source>
        <dbReference type="ARBA" id="ARBA00022801"/>
    </source>
</evidence>
<keyword evidence="5 12" id="KW-0812">Transmembrane</keyword>
<keyword evidence="7" id="KW-0378">Hydrolase</keyword>